<dbReference type="SUPFAM" id="SSF117281">
    <property type="entry name" value="Kelch motif"/>
    <property type="match status" value="1"/>
</dbReference>
<gene>
    <name evidence="5" type="ORF">HAX54_002366</name>
</gene>
<dbReference type="EMBL" id="JACEIK010001106">
    <property type="protein sequence ID" value="MCD7466042.1"/>
    <property type="molecule type" value="Genomic_DNA"/>
</dbReference>
<dbReference type="InterPro" id="IPR015915">
    <property type="entry name" value="Kelch-typ_b-propeller"/>
</dbReference>
<comment type="caution">
    <text evidence="5">The sequence shown here is derived from an EMBL/GenBank/DDBJ whole genome shotgun (WGS) entry which is preliminary data.</text>
</comment>
<keyword evidence="4" id="KW-0812">Transmembrane</keyword>
<keyword evidence="2" id="KW-0677">Repeat</keyword>
<evidence type="ECO:0000256" key="1">
    <source>
        <dbReference type="ARBA" id="ARBA00022441"/>
    </source>
</evidence>
<feature type="region of interest" description="Disordered" evidence="3">
    <location>
        <begin position="1"/>
        <end position="51"/>
    </location>
</feature>
<reference evidence="5 6" key="1">
    <citation type="journal article" date="2021" name="BMC Genomics">
        <title>Datura genome reveals duplications of psychoactive alkaloid biosynthetic genes and high mutation rate following tissue culture.</title>
        <authorList>
            <person name="Rajewski A."/>
            <person name="Carter-House D."/>
            <person name="Stajich J."/>
            <person name="Litt A."/>
        </authorList>
    </citation>
    <scope>NUCLEOTIDE SEQUENCE [LARGE SCALE GENOMIC DNA]</scope>
    <source>
        <strain evidence="5">AR-01</strain>
    </source>
</reference>
<dbReference type="Gene3D" id="2.120.10.80">
    <property type="entry name" value="Kelch-type beta propeller"/>
    <property type="match status" value="1"/>
</dbReference>
<feature type="transmembrane region" description="Helical" evidence="4">
    <location>
        <begin position="143"/>
        <end position="162"/>
    </location>
</feature>
<dbReference type="Pfam" id="PF01344">
    <property type="entry name" value="Kelch_1"/>
    <property type="match status" value="1"/>
</dbReference>
<dbReference type="PANTHER" id="PTHR46093">
    <property type="entry name" value="ACYL-COA-BINDING DOMAIN-CONTAINING PROTEIN 5"/>
    <property type="match status" value="1"/>
</dbReference>
<evidence type="ECO:0000256" key="3">
    <source>
        <dbReference type="SAM" id="MobiDB-lite"/>
    </source>
</evidence>
<keyword evidence="4" id="KW-1133">Transmembrane helix</keyword>
<dbReference type="InterPro" id="IPR006652">
    <property type="entry name" value="Kelch_1"/>
</dbReference>
<dbReference type="Proteomes" id="UP000823775">
    <property type="component" value="Unassembled WGS sequence"/>
</dbReference>
<keyword evidence="4" id="KW-0472">Membrane</keyword>
<evidence type="ECO:0000256" key="2">
    <source>
        <dbReference type="ARBA" id="ARBA00022737"/>
    </source>
</evidence>
<evidence type="ECO:0000313" key="5">
    <source>
        <dbReference type="EMBL" id="MCD7466042.1"/>
    </source>
</evidence>
<proteinExistence type="predicted"/>
<sequence length="191" mass="20894">MFGFSKRRMKLGRLNSAQGTRSPMRHPKRSSSSSGEGVPHSNNDSEEKSCQCSSGAPEFNNCASGGSENWMLLSIAGEKPTPRFNHAAAVVGNKMVVVGGETGSRLLEDVQVLNFDSFSWTTASSKLYLSPASLPLKIPACKGHALVTFTPIFLVYFVAFLLDFTCQETVTDIETHHVLVICLFQVRVCRF</sequence>
<feature type="compositionally biased region" description="Basic residues" evidence="3">
    <location>
        <begin position="1"/>
        <end position="11"/>
    </location>
</feature>
<keyword evidence="6" id="KW-1185">Reference proteome</keyword>
<organism evidence="5 6">
    <name type="scientific">Datura stramonium</name>
    <name type="common">Jimsonweed</name>
    <name type="synonym">Common thornapple</name>
    <dbReference type="NCBI Taxonomy" id="4076"/>
    <lineage>
        <taxon>Eukaryota</taxon>
        <taxon>Viridiplantae</taxon>
        <taxon>Streptophyta</taxon>
        <taxon>Embryophyta</taxon>
        <taxon>Tracheophyta</taxon>
        <taxon>Spermatophyta</taxon>
        <taxon>Magnoliopsida</taxon>
        <taxon>eudicotyledons</taxon>
        <taxon>Gunneridae</taxon>
        <taxon>Pentapetalae</taxon>
        <taxon>asterids</taxon>
        <taxon>lamiids</taxon>
        <taxon>Solanales</taxon>
        <taxon>Solanaceae</taxon>
        <taxon>Solanoideae</taxon>
        <taxon>Datureae</taxon>
        <taxon>Datura</taxon>
    </lineage>
</organism>
<name>A0ABS8T3U2_DATST</name>
<evidence type="ECO:0000256" key="4">
    <source>
        <dbReference type="SAM" id="Phobius"/>
    </source>
</evidence>
<accession>A0ABS8T3U2</accession>
<dbReference type="PANTHER" id="PTHR46093:SF4">
    <property type="entry name" value="GALACTOSE OXIDASE_KELCH REPEAT SUPERFAMILY PROTEIN"/>
    <property type="match status" value="1"/>
</dbReference>
<evidence type="ECO:0000313" key="6">
    <source>
        <dbReference type="Proteomes" id="UP000823775"/>
    </source>
</evidence>
<keyword evidence="1" id="KW-0880">Kelch repeat</keyword>
<protein>
    <submittedName>
        <fullName evidence="5">Uncharacterized protein</fullName>
    </submittedName>
</protein>